<feature type="binding site" evidence="4">
    <location>
        <position position="21"/>
    </location>
    <ligand>
        <name>a divalent metal cation</name>
        <dbReference type="ChEBI" id="CHEBI:60240"/>
        <label>1</label>
    </ligand>
</feature>
<keyword evidence="2 4" id="KW-0479">Metal-binding</keyword>
<dbReference type="GO" id="GO:0046872">
    <property type="term" value="F:metal ion binding"/>
    <property type="evidence" value="ECO:0007669"/>
    <property type="project" value="UniProtKB-KW"/>
</dbReference>
<evidence type="ECO:0000256" key="4">
    <source>
        <dbReference type="PIRSR" id="PIRSR005902-1"/>
    </source>
</evidence>
<dbReference type="PROSITE" id="PS01137">
    <property type="entry name" value="TATD_1"/>
    <property type="match status" value="1"/>
</dbReference>
<dbReference type="Pfam" id="PF01026">
    <property type="entry name" value="TatD_DNase"/>
    <property type="match status" value="1"/>
</dbReference>
<organism evidence="5 6">
    <name type="scientific">Faucicola osloensis</name>
    <name type="common">Moraxella osloensis</name>
    <dbReference type="NCBI Taxonomy" id="34062"/>
    <lineage>
        <taxon>Bacteria</taxon>
        <taxon>Pseudomonadati</taxon>
        <taxon>Pseudomonadota</taxon>
        <taxon>Gammaproteobacteria</taxon>
        <taxon>Moraxellales</taxon>
        <taxon>Moraxellaceae</taxon>
        <taxon>Faucicola</taxon>
    </lineage>
</organism>
<evidence type="ECO:0000256" key="3">
    <source>
        <dbReference type="ARBA" id="ARBA00022801"/>
    </source>
</evidence>
<comment type="caution">
    <text evidence="5">The sequence shown here is derived from an EMBL/GenBank/DDBJ whole genome shotgun (WGS) entry which is preliminary data.</text>
</comment>
<evidence type="ECO:0000313" key="5">
    <source>
        <dbReference type="EMBL" id="PKZ69317.1"/>
    </source>
</evidence>
<reference evidence="5 6" key="1">
    <citation type="submission" date="2017-12" db="EMBL/GenBank/DDBJ databases">
        <title>Phylogenetic diversity of female urinary microbiome.</title>
        <authorList>
            <person name="Thomas-White K."/>
            <person name="Wolfe A.J."/>
        </authorList>
    </citation>
    <scope>NUCLEOTIDE SEQUENCE [LARGE SCALE GENOMIC DNA]</scope>
    <source>
        <strain evidence="5 6">UMB0416</strain>
    </source>
</reference>
<dbReference type="InterPro" id="IPR001130">
    <property type="entry name" value="TatD-like"/>
</dbReference>
<protein>
    <submittedName>
        <fullName evidence="5">Hydrolase</fullName>
    </submittedName>
</protein>
<name>A0A2I1RJK7_FAUOS</name>
<feature type="binding site" evidence="4">
    <location>
        <position position="179"/>
    </location>
    <ligand>
        <name>a divalent metal cation</name>
        <dbReference type="ChEBI" id="CHEBI:60240"/>
        <label>2</label>
    </ligand>
</feature>
<evidence type="ECO:0000256" key="1">
    <source>
        <dbReference type="ARBA" id="ARBA00009275"/>
    </source>
</evidence>
<keyword evidence="3 5" id="KW-0378">Hydrolase</keyword>
<gene>
    <name evidence="5" type="ORF">CYJ96_04095</name>
</gene>
<dbReference type="CDD" id="cd01310">
    <property type="entry name" value="TatD_DNAse"/>
    <property type="match status" value="1"/>
</dbReference>
<dbReference type="SUPFAM" id="SSF51556">
    <property type="entry name" value="Metallo-dependent hydrolases"/>
    <property type="match status" value="1"/>
</dbReference>
<evidence type="ECO:0000313" key="6">
    <source>
        <dbReference type="Proteomes" id="UP000234914"/>
    </source>
</evidence>
<feature type="binding site" evidence="4">
    <location>
        <position position="155"/>
    </location>
    <ligand>
        <name>a divalent metal cation</name>
        <dbReference type="ChEBI" id="CHEBI:60240"/>
        <label>2</label>
    </ligand>
</feature>
<dbReference type="PANTHER" id="PTHR46124">
    <property type="entry name" value="D-AMINOACYL-TRNA DEACYLASE"/>
    <property type="match status" value="1"/>
</dbReference>
<feature type="binding site" evidence="4">
    <location>
        <position position="115"/>
    </location>
    <ligand>
        <name>a divalent metal cation</name>
        <dbReference type="ChEBI" id="CHEBI:60240"/>
        <label>1</label>
    </ligand>
</feature>
<feature type="binding site" evidence="4">
    <location>
        <position position="19"/>
    </location>
    <ligand>
        <name>a divalent metal cation</name>
        <dbReference type="ChEBI" id="CHEBI:60240"/>
        <label>1</label>
    </ligand>
</feature>
<evidence type="ECO:0000256" key="2">
    <source>
        <dbReference type="ARBA" id="ARBA00022723"/>
    </source>
</evidence>
<dbReference type="FunFam" id="3.20.20.140:FF:000005">
    <property type="entry name" value="TatD family hydrolase"/>
    <property type="match status" value="1"/>
</dbReference>
<sequence length="304" mass="34222">MTMINDNALPFDSPLIDTHTHFDVDSFDHDREIQSQLAWHNGVHHLVLIGFLAKYFAQMVACQQQMQGYGQQGKATSLAHLAFGLHPFYITEHKDSDLQRLEQYIEQYSPIAIGEIGLDTFTAPMKTAENYARQQDFFGQQLELAKHYQLPALLHIRRAHGDVIKMLKAQKFTQGGIAHSFSGGIQEAKALVNLGFKIGITGQVTNPNAKKLRHTLTELVKTVGLEAIVIETDCPDFTPLPCHETHGRRNVPANLPYVLTALSDLLKKDQSRLAKQLWQNSCAALQVSWEYPIPNKFNINPDQN</sequence>
<dbReference type="AlphaFoldDB" id="A0A2I1RJK7"/>
<dbReference type="Proteomes" id="UP000234914">
    <property type="component" value="Unassembled WGS sequence"/>
</dbReference>
<dbReference type="InterPro" id="IPR018228">
    <property type="entry name" value="DNase_TatD-rel_CS"/>
</dbReference>
<comment type="similarity">
    <text evidence="1">Belongs to the metallo-dependent hydrolases superfamily. TatD-type hydrolase family.</text>
</comment>
<dbReference type="PIRSF" id="PIRSF005902">
    <property type="entry name" value="DNase_TatD"/>
    <property type="match status" value="1"/>
</dbReference>
<dbReference type="GO" id="GO:0016788">
    <property type="term" value="F:hydrolase activity, acting on ester bonds"/>
    <property type="evidence" value="ECO:0007669"/>
    <property type="project" value="InterPro"/>
</dbReference>
<dbReference type="EMBL" id="PKJS01000004">
    <property type="protein sequence ID" value="PKZ69317.1"/>
    <property type="molecule type" value="Genomic_DNA"/>
</dbReference>
<proteinExistence type="inferred from homology"/>
<dbReference type="GO" id="GO:0005829">
    <property type="term" value="C:cytosol"/>
    <property type="evidence" value="ECO:0007669"/>
    <property type="project" value="TreeGrafter"/>
</dbReference>
<dbReference type="Gene3D" id="3.20.20.140">
    <property type="entry name" value="Metal-dependent hydrolases"/>
    <property type="match status" value="1"/>
</dbReference>
<feature type="binding site" evidence="4">
    <location>
        <position position="233"/>
    </location>
    <ligand>
        <name>a divalent metal cation</name>
        <dbReference type="ChEBI" id="CHEBI:60240"/>
        <label>1</label>
    </ligand>
</feature>
<dbReference type="PANTHER" id="PTHR46124:SF3">
    <property type="entry name" value="HYDROLASE"/>
    <property type="match status" value="1"/>
</dbReference>
<dbReference type="InterPro" id="IPR032466">
    <property type="entry name" value="Metal_Hydrolase"/>
</dbReference>
<accession>A0A2I1RJK7</accession>